<feature type="non-terminal residue" evidence="2">
    <location>
        <position position="1"/>
    </location>
</feature>
<dbReference type="Gramene" id="TVU39104">
    <property type="protein sequence ID" value="TVU39104"/>
    <property type="gene ID" value="EJB05_12508"/>
</dbReference>
<dbReference type="Proteomes" id="UP000324897">
    <property type="component" value="Chromosome 4"/>
</dbReference>
<proteinExistence type="predicted"/>
<sequence>MLLRPAAGATVKLALIAGRGDVGAGEDSDAEDNNQVFQLATASRPDNQTIASSRWMMSRSCLRPRLPGATKLFLRGRMQTCSELYHREIHIAQKDKSISEQEAALVEREMAVERNLQVMEDNLKATENMLSRTQVQSFLMFQHFVSSLNYYCKFAIHVVHDAYAVCLLLMSPV</sequence>
<organism evidence="2 3">
    <name type="scientific">Eragrostis curvula</name>
    <name type="common">weeping love grass</name>
    <dbReference type="NCBI Taxonomy" id="38414"/>
    <lineage>
        <taxon>Eukaryota</taxon>
        <taxon>Viridiplantae</taxon>
        <taxon>Streptophyta</taxon>
        <taxon>Embryophyta</taxon>
        <taxon>Tracheophyta</taxon>
        <taxon>Spermatophyta</taxon>
        <taxon>Magnoliopsida</taxon>
        <taxon>Liliopsida</taxon>
        <taxon>Poales</taxon>
        <taxon>Poaceae</taxon>
        <taxon>PACMAD clade</taxon>
        <taxon>Chloridoideae</taxon>
        <taxon>Eragrostideae</taxon>
        <taxon>Eragrostidinae</taxon>
        <taxon>Eragrostis</taxon>
    </lineage>
</organism>
<accession>A0A5J9VUL9</accession>
<keyword evidence="3" id="KW-1185">Reference proteome</keyword>
<comment type="caution">
    <text evidence="2">The sequence shown here is derived from an EMBL/GenBank/DDBJ whole genome shotgun (WGS) entry which is preliminary data.</text>
</comment>
<name>A0A5J9VUL9_9POAL</name>
<evidence type="ECO:0000256" key="1">
    <source>
        <dbReference type="SAM" id="Coils"/>
    </source>
</evidence>
<evidence type="ECO:0000313" key="2">
    <source>
        <dbReference type="EMBL" id="TVU39104.1"/>
    </source>
</evidence>
<evidence type="ECO:0000313" key="3">
    <source>
        <dbReference type="Proteomes" id="UP000324897"/>
    </source>
</evidence>
<dbReference type="EMBL" id="RWGY01000007">
    <property type="protein sequence ID" value="TVU39104.1"/>
    <property type="molecule type" value="Genomic_DNA"/>
</dbReference>
<keyword evidence="1" id="KW-0175">Coiled coil</keyword>
<dbReference type="AlphaFoldDB" id="A0A5J9VUL9"/>
<feature type="coiled-coil region" evidence="1">
    <location>
        <begin position="109"/>
        <end position="136"/>
    </location>
</feature>
<gene>
    <name evidence="2" type="ORF">EJB05_12508</name>
</gene>
<reference evidence="2 3" key="1">
    <citation type="journal article" date="2019" name="Sci. Rep.">
        <title>A high-quality genome of Eragrostis curvula grass provides insights into Poaceae evolution and supports new strategies to enhance forage quality.</title>
        <authorList>
            <person name="Carballo J."/>
            <person name="Santos B.A.C.M."/>
            <person name="Zappacosta D."/>
            <person name="Garbus I."/>
            <person name="Selva J.P."/>
            <person name="Gallo C.A."/>
            <person name="Diaz A."/>
            <person name="Albertini E."/>
            <person name="Caccamo M."/>
            <person name="Echenique V."/>
        </authorList>
    </citation>
    <scope>NUCLEOTIDE SEQUENCE [LARGE SCALE GENOMIC DNA]</scope>
    <source>
        <strain evidence="3">cv. Victoria</strain>
        <tissue evidence="2">Leaf</tissue>
    </source>
</reference>
<protein>
    <submittedName>
        <fullName evidence="2">Uncharacterized protein</fullName>
    </submittedName>
</protein>